<accession>A0A1I0BDY8</accession>
<dbReference type="AlphaFoldDB" id="A0A1I0BDY8"/>
<evidence type="ECO:0000313" key="3">
    <source>
        <dbReference type="Proteomes" id="UP000199800"/>
    </source>
</evidence>
<protein>
    <submittedName>
        <fullName evidence="2">Phosphopantetheine attachment site</fullName>
    </submittedName>
</protein>
<dbReference type="EMBL" id="FOHN01000007">
    <property type="protein sequence ID" value="SET05122.1"/>
    <property type="molecule type" value="Genomic_DNA"/>
</dbReference>
<sequence length="82" mass="9552">MKLFDEIVEMIAQVSETPDCAKLLKQNEQLSVAAVNSISFINLVLLIEDKYEIEFDDEHLDFKDFDTVTSLCEYVKKMQQEM</sequence>
<dbReference type="InterPro" id="IPR009081">
    <property type="entry name" value="PP-bd_ACP"/>
</dbReference>
<feature type="domain" description="Carrier" evidence="1">
    <location>
        <begin position="6"/>
        <end position="75"/>
    </location>
</feature>
<evidence type="ECO:0000313" key="2">
    <source>
        <dbReference type="EMBL" id="SET05122.1"/>
    </source>
</evidence>
<evidence type="ECO:0000259" key="1">
    <source>
        <dbReference type="Pfam" id="PF00550"/>
    </source>
</evidence>
<dbReference type="SUPFAM" id="SSF47336">
    <property type="entry name" value="ACP-like"/>
    <property type="match status" value="1"/>
</dbReference>
<dbReference type="Gene3D" id="1.10.1200.10">
    <property type="entry name" value="ACP-like"/>
    <property type="match status" value="1"/>
</dbReference>
<organism evidence="2 3">
    <name type="scientific">[Clostridium] polysaccharolyticum</name>
    <dbReference type="NCBI Taxonomy" id="29364"/>
    <lineage>
        <taxon>Bacteria</taxon>
        <taxon>Bacillati</taxon>
        <taxon>Bacillota</taxon>
        <taxon>Clostridia</taxon>
        <taxon>Lachnospirales</taxon>
        <taxon>Lachnospiraceae</taxon>
    </lineage>
</organism>
<reference evidence="2 3" key="1">
    <citation type="submission" date="2016-10" db="EMBL/GenBank/DDBJ databases">
        <authorList>
            <person name="de Groot N.N."/>
        </authorList>
    </citation>
    <scope>NUCLEOTIDE SEQUENCE [LARGE SCALE GENOMIC DNA]</scope>
    <source>
        <strain evidence="2 3">DSM 1801</strain>
    </source>
</reference>
<proteinExistence type="predicted"/>
<name>A0A1I0BDY8_9FIRM</name>
<dbReference type="RefSeq" id="WP_177180669.1">
    <property type="nucleotide sequence ID" value="NZ_FOHN01000007.1"/>
</dbReference>
<dbReference type="Pfam" id="PF00550">
    <property type="entry name" value="PP-binding"/>
    <property type="match status" value="1"/>
</dbReference>
<gene>
    <name evidence="2" type="ORF">SAMN04487772_10793</name>
</gene>
<dbReference type="STRING" id="29364.SAMN04487772_10793"/>
<keyword evidence="3" id="KW-1185">Reference proteome</keyword>
<dbReference type="InterPro" id="IPR036736">
    <property type="entry name" value="ACP-like_sf"/>
</dbReference>
<dbReference type="Proteomes" id="UP000199800">
    <property type="component" value="Unassembled WGS sequence"/>
</dbReference>